<proteinExistence type="predicted"/>
<dbReference type="AlphaFoldDB" id="A0AAV9QQR3"/>
<name>A0AAV9QQR3_9TELE</name>
<keyword evidence="2" id="KW-1185">Reference proteome</keyword>
<evidence type="ECO:0000313" key="2">
    <source>
        <dbReference type="Proteomes" id="UP001311232"/>
    </source>
</evidence>
<reference evidence="1 2" key="1">
    <citation type="submission" date="2021-06" db="EMBL/GenBank/DDBJ databases">
        <authorList>
            <person name="Palmer J.M."/>
        </authorList>
    </citation>
    <scope>NUCLEOTIDE SEQUENCE [LARGE SCALE GENOMIC DNA]</scope>
    <source>
        <strain evidence="1 2">MEX-2019</strain>
        <tissue evidence="1">Muscle</tissue>
    </source>
</reference>
<protein>
    <submittedName>
        <fullName evidence="1">Uncharacterized protein</fullName>
    </submittedName>
</protein>
<dbReference type="Proteomes" id="UP001311232">
    <property type="component" value="Unassembled WGS sequence"/>
</dbReference>
<comment type="caution">
    <text evidence="1">The sequence shown here is derived from an EMBL/GenBank/DDBJ whole genome shotgun (WGS) entry which is preliminary data.</text>
</comment>
<evidence type="ECO:0000313" key="1">
    <source>
        <dbReference type="EMBL" id="KAK5599836.1"/>
    </source>
</evidence>
<dbReference type="PANTHER" id="PTHR15976">
    <property type="entry name" value="CONSTITUTIVE COACTIVATOR OF PEROXISOME PROLIFERATOR-ACTIVATED RECEPTOR GAMMA"/>
    <property type="match status" value="1"/>
</dbReference>
<dbReference type="PANTHER" id="PTHR15976:SF14">
    <property type="entry name" value="CONSTITUTIVE COACTIVATOR OF PPAR-GAMMA-LIKE PROTEIN 1"/>
    <property type="match status" value="1"/>
</dbReference>
<accession>A0AAV9QQR3</accession>
<dbReference type="InterPro" id="IPR026784">
    <property type="entry name" value="Coact_PPARg"/>
</dbReference>
<sequence length="284" mass="31917">MEHLLHTALLSRSSLRFIPVRFPLCSIVGVQGFMEYTENHCPSAVVPVDLQKLARKAPQSPLRLLVDVEHRLYGGFYTDWVVQSLEDHHLEVLALCRKGGFRGLVVYDSDYALSNIPYFFSAHALKLNHNSKSLTTSQYLMHEVSQELSLDPKRFIIFASLLEFTDLVTFQIIQQCCRIKGAWPATISVHLCETQLINIVNEGLKEQGWLRGDGGLKLLGASAFSTSVLFSTSQLSQVRAHQLVLPPCDVVIKAVAEYARNIPDITNLEAIAKDILRYTQIRPV</sequence>
<gene>
    <name evidence="1" type="ORF">CRENBAI_015086</name>
</gene>
<dbReference type="GO" id="GO:0005634">
    <property type="term" value="C:nucleus"/>
    <property type="evidence" value="ECO:0007669"/>
    <property type="project" value="TreeGrafter"/>
</dbReference>
<organism evidence="1 2">
    <name type="scientific">Crenichthys baileyi</name>
    <name type="common">White River springfish</name>
    <dbReference type="NCBI Taxonomy" id="28760"/>
    <lineage>
        <taxon>Eukaryota</taxon>
        <taxon>Metazoa</taxon>
        <taxon>Chordata</taxon>
        <taxon>Craniata</taxon>
        <taxon>Vertebrata</taxon>
        <taxon>Euteleostomi</taxon>
        <taxon>Actinopterygii</taxon>
        <taxon>Neopterygii</taxon>
        <taxon>Teleostei</taxon>
        <taxon>Neoteleostei</taxon>
        <taxon>Acanthomorphata</taxon>
        <taxon>Ovalentaria</taxon>
        <taxon>Atherinomorphae</taxon>
        <taxon>Cyprinodontiformes</taxon>
        <taxon>Goodeidae</taxon>
        <taxon>Crenichthys</taxon>
    </lineage>
</organism>
<dbReference type="EMBL" id="JAHHUM010002912">
    <property type="protein sequence ID" value="KAK5599836.1"/>
    <property type="molecule type" value="Genomic_DNA"/>
</dbReference>